<evidence type="ECO:0000256" key="1">
    <source>
        <dbReference type="SAM" id="MobiDB-lite"/>
    </source>
</evidence>
<sequence>MTSPTQSGASTPEPETAAIRTTATPDLPLAYSDLDEDDEDLWSDADDRAYAWGTVKIFVGLMAVAVAAAAWMAGVWLTRRDNAPRSAPSTPAVAAAAPSYSLAAPVPTSAPTPTVAAPPPVAEPPPTVTVTETPAVAPSAPTQRFAPPPTIGNGWTEGQLATSTCNVLWDGGTKTDAIQFVQRISGWGLDQATRWTTEALAARCPTAAT</sequence>
<keyword evidence="2" id="KW-0812">Transmembrane</keyword>
<keyword evidence="2" id="KW-0472">Membrane</keyword>
<dbReference type="OrthoDB" id="10017567at2"/>
<keyword evidence="6" id="KW-1185">Reference proteome</keyword>
<name>A0A7I7WDT7_9MYCO</name>
<evidence type="ECO:0008006" key="7">
    <source>
        <dbReference type="Google" id="ProtNLM"/>
    </source>
</evidence>
<dbReference type="Proteomes" id="UP000192441">
    <property type="component" value="Unassembled WGS sequence"/>
</dbReference>
<feature type="compositionally biased region" description="Low complexity" evidence="1">
    <location>
        <begin position="106"/>
        <end position="115"/>
    </location>
</feature>
<dbReference type="Proteomes" id="UP000467379">
    <property type="component" value="Chromosome"/>
</dbReference>
<dbReference type="AlphaFoldDB" id="A0A7I7WDT7"/>
<reference evidence="3 6" key="2">
    <citation type="journal article" date="2019" name="Emerg. Microbes Infect.">
        <title>Comprehensive subspecies identification of 175 nontuberculous mycobacteria species based on 7547 genomic profiles.</title>
        <authorList>
            <person name="Matsumoto Y."/>
            <person name="Kinjo T."/>
            <person name="Motooka D."/>
            <person name="Nabeya D."/>
            <person name="Jung N."/>
            <person name="Uechi K."/>
            <person name="Horii T."/>
            <person name="Iida T."/>
            <person name="Fujita J."/>
            <person name="Nakamura S."/>
        </authorList>
    </citation>
    <scope>NUCLEOTIDE SEQUENCE [LARGE SCALE GENOMIC DNA]</scope>
    <source>
        <strain evidence="3 6">JCM 12687</strain>
    </source>
</reference>
<feature type="transmembrane region" description="Helical" evidence="2">
    <location>
        <begin position="57"/>
        <end position="77"/>
    </location>
</feature>
<dbReference type="EMBL" id="MVHM01000001">
    <property type="protein sequence ID" value="ORA40881.1"/>
    <property type="molecule type" value="Genomic_DNA"/>
</dbReference>
<accession>A0A7I7WDT7</accession>
<feature type="region of interest" description="Disordered" evidence="1">
    <location>
        <begin position="1"/>
        <end position="32"/>
    </location>
</feature>
<protein>
    <recommendedName>
        <fullName evidence="7">DUF732 domain-containing protein</fullName>
    </recommendedName>
</protein>
<evidence type="ECO:0000313" key="3">
    <source>
        <dbReference type="EMBL" id="BBZ14781.1"/>
    </source>
</evidence>
<evidence type="ECO:0000313" key="6">
    <source>
        <dbReference type="Proteomes" id="UP000467379"/>
    </source>
</evidence>
<dbReference type="RefSeq" id="WP_083129661.1">
    <property type="nucleotide sequence ID" value="NZ_AP022606.1"/>
</dbReference>
<keyword evidence="2" id="KW-1133">Transmembrane helix</keyword>
<evidence type="ECO:0000313" key="4">
    <source>
        <dbReference type="EMBL" id="ORA40881.1"/>
    </source>
</evidence>
<feature type="region of interest" description="Disordered" evidence="1">
    <location>
        <begin position="106"/>
        <end position="146"/>
    </location>
</feature>
<feature type="compositionally biased region" description="Low complexity" evidence="1">
    <location>
        <begin position="128"/>
        <end position="142"/>
    </location>
</feature>
<reference evidence="3" key="3">
    <citation type="submission" date="2020-02" db="EMBL/GenBank/DDBJ databases">
        <authorList>
            <person name="Matsumoto Y."/>
            <person name="Motooka D."/>
            <person name="Nakamura S."/>
        </authorList>
    </citation>
    <scope>NUCLEOTIDE SEQUENCE</scope>
    <source>
        <strain evidence="3">JCM 12687</strain>
    </source>
</reference>
<feature type="compositionally biased region" description="Pro residues" evidence="1">
    <location>
        <begin position="116"/>
        <end position="127"/>
    </location>
</feature>
<evidence type="ECO:0000313" key="5">
    <source>
        <dbReference type="Proteomes" id="UP000192441"/>
    </source>
</evidence>
<feature type="compositionally biased region" description="Polar residues" evidence="1">
    <location>
        <begin position="1"/>
        <end position="10"/>
    </location>
</feature>
<proteinExistence type="predicted"/>
<reference evidence="4 5" key="1">
    <citation type="submission" date="2016-12" db="EMBL/GenBank/DDBJ databases">
        <title>The new phylogeny of genus Mycobacterium.</title>
        <authorList>
            <person name="Tortoli E."/>
            <person name="Trovato A."/>
            <person name="Cirillo D.M."/>
        </authorList>
    </citation>
    <scope>NUCLEOTIDE SEQUENCE [LARGE SCALE GENOMIC DNA]</scope>
    <source>
        <strain evidence="4 5">DSM 44624</strain>
    </source>
</reference>
<organism evidence="4 5">
    <name type="scientific">Mycobacterium branderi</name>
    <dbReference type="NCBI Taxonomy" id="43348"/>
    <lineage>
        <taxon>Bacteria</taxon>
        <taxon>Bacillati</taxon>
        <taxon>Actinomycetota</taxon>
        <taxon>Actinomycetes</taxon>
        <taxon>Mycobacteriales</taxon>
        <taxon>Mycobacteriaceae</taxon>
        <taxon>Mycobacterium</taxon>
    </lineage>
</organism>
<dbReference type="EMBL" id="AP022606">
    <property type="protein sequence ID" value="BBZ14781.1"/>
    <property type="molecule type" value="Genomic_DNA"/>
</dbReference>
<evidence type="ECO:0000256" key="2">
    <source>
        <dbReference type="SAM" id="Phobius"/>
    </source>
</evidence>
<gene>
    <name evidence="4" type="ORF">BST20_01665</name>
    <name evidence="3" type="ORF">MBRA_49760</name>
</gene>